<dbReference type="PANTHER" id="PTHR23199:SF12">
    <property type="entry name" value="NEUROTROPHIN 1-RELATED"/>
    <property type="match status" value="1"/>
</dbReference>
<dbReference type="InterPro" id="IPR032104">
    <property type="entry name" value="Spaetzle"/>
</dbReference>
<dbReference type="EMBL" id="VYZN01000054">
    <property type="protein sequence ID" value="KAE9526909.1"/>
    <property type="molecule type" value="Genomic_DNA"/>
</dbReference>
<feature type="signal peptide" evidence="4">
    <location>
        <begin position="1"/>
        <end position="24"/>
    </location>
</feature>
<dbReference type="Gene3D" id="2.10.90.10">
    <property type="entry name" value="Cystine-knot cytokines"/>
    <property type="match status" value="1"/>
</dbReference>
<dbReference type="InterPro" id="IPR052444">
    <property type="entry name" value="Spz/Toll_ligand-like"/>
</dbReference>
<evidence type="ECO:0000256" key="1">
    <source>
        <dbReference type="ARBA" id="ARBA00022729"/>
    </source>
</evidence>
<dbReference type="AlphaFoldDB" id="A0A6G0T8R6"/>
<comment type="caution">
    <text evidence="6">The sequence shown here is derived from an EMBL/GenBank/DDBJ whole genome shotgun (WGS) entry which is preliminary data.</text>
</comment>
<evidence type="ECO:0000313" key="6">
    <source>
        <dbReference type="EMBL" id="KAE9526909.1"/>
    </source>
</evidence>
<dbReference type="GO" id="GO:0021556">
    <property type="term" value="P:central nervous system formation"/>
    <property type="evidence" value="ECO:0007669"/>
    <property type="project" value="TreeGrafter"/>
</dbReference>
<dbReference type="GO" id="GO:0005615">
    <property type="term" value="C:extracellular space"/>
    <property type="evidence" value="ECO:0007669"/>
    <property type="project" value="UniProtKB-ARBA"/>
</dbReference>
<name>A0A6G0T8R6_APHGL</name>
<dbReference type="OrthoDB" id="6359065at2759"/>
<gene>
    <name evidence="6" type="ORF">AGLY_013557</name>
</gene>
<keyword evidence="1 4" id="KW-0732">Signal</keyword>
<evidence type="ECO:0000256" key="3">
    <source>
        <dbReference type="ARBA" id="ARBA00023180"/>
    </source>
</evidence>
<keyword evidence="3" id="KW-0325">Glycoprotein</keyword>
<feature type="chain" id="PRO_5026182001" description="Spaetzle domain-containing protein" evidence="4">
    <location>
        <begin position="25"/>
        <end position="364"/>
    </location>
</feature>
<dbReference type="SUPFAM" id="SSF57501">
    <property type="entry name" value="Cystine-knot cytokines"/>
    <property type="match status" value="1"/>
</dbReference>
<organism evidence="6 7">
    <name type="scientific">Aphis glycines</name>
    <name type="common">Soybean aphid</name>
    <dbReference type="NCBI Taxonomy" id="307491"/>
    <lineage>
        <taxon>Eukaryota</taxon>
        <taxon>Metazoa</taxon>
        <taxon>Ecdysozoa</taxon>
        <taxon>Arthropoda</taxon>
        <taxon>Hexapoda</taxon>
        <taxon>Insecta</taxon>
        <taxon>Pterygota</taxon>
        <taxon>Neoptera</taxon>
        <taxon>Paraneoptera</taxon>
        <taxon>Hemiptera</taxon>
        <taxon>Sternorrhyncha</taxon>
        <taxon>Aphidomorpha</taxon>
        <taxon>Aphidoidea</taxon>
        <taxon>Aphididae</taxon>
        <taxon>Aphidini</taxon>
        <taxon>Aphis</taxon>
        <taxon>Aphis</taxon>
    </lineage>
</organism>
<dbReference type="GO" id="GO:0045087">
    <property type="term" value="P:innate immune response"/>
    <property type="evidence" value="ECO:0007669"/>
    <property type="project" value="TreeGrafter"/>
</dbReference>
<accession>A0A6G0T8R6</accession>
<dbReference type="InterPro" id="IPR029034">
    <property type="entry name" value="Cystine-knot_cytokine"/>
</dbReference>
<reference evidence="6 7" key="1">
    <citation type="submission" date="2019-08" db="EMBL/GenBank/DDBJ databases">
        <title>The genome of the soybean aphid Biotype 1, its phylome, world population structure and adaptation to the North American continent.</title>
        <authorList>
            <person name="Giordano R."/>
            <person name="Donthu R.K."/>
            <person name="Hernandez A.G."/>
            <person name="Wright C.L."/>
            <person name="Zimin A.V."/>
        </authorList>
    </citation>
    <scope>NUCLEOTIDE SEQUENCE [LARGE SCALE GENOMIC DNA]</scope>
    <source>
        <tissue evidence="6">Whole aphids</tissue>
    </source>
</reference>
<dbReference type="GO" id="GO:0005121">
    <property type="term" value="F:Toll binding"/>
    <property type="evidence" value="ECO:0007669"/>
    <property type="project" value="TreeGrafter"/>
</dbReference>
<dbReference type="Proteomes" id="UP000475862">
    <property type="component" value="Unassembled WGS sequence"/>
</dbReference>
<evidence type="ECO:0000256" key="2">
    <source>
        <dbReference type="ARBA" id="ARBA00023157"/>
    </source>
</evidence>
<proteinExistence type="predicted"/>
<evidence type="ECO:0000256" key="4">
    <source>
        <dbReference type="SAM" id="SignalP"/>
    </source>
</evidence>
<keyword evidence="7" id="KW-1185">Reference proteome</keyword>
<dbReference type="Pfam" id="PF16077">
    <property type="entry name" value="Spaetzle"/>
    <property type="match status" value="1"/>
</dbReference>
<dbReference type="PANTHER" id="PTHR23199">
    <property type="entry name" value="NEUROTROPHIN 1-RELATED"/>
    <property type="match status" value="1"/>
</dbReference>
<protein>
    <recommendedName>
        <fullName evidence="5">Spaetzle domain-containing protein</fullName>
    </recommendedName>
</protein>
<evidence type="ECO:0000313" key="7">
    <source>
        <dbReference type="Proteomes" id="UP000475862"/>
    </source>
</evidence>
<dbReference type="GO" id="GO:0008083">
    <property type="term" value="F:growth factor activity"/>
    <property type="evidence" value="ECO:0007669"/>
    <property type="project" value="TreeGrafter"/>
</dbReference>
<keyword evidence="2" id="KW-1015">Disulfide bond</keyword>
<sequence length="364" mass="42264">MTEWPWLMIILALISTIQWPNSTAQHTYDYNSYWEGYLWSPARNRPKRTSLFDRDTTTTTSSYQEVQKNEPVTNIKNINLRDIPTVNLTKSLFKNENTTNNTNKQLNIGLKLPQTKSSPIVFPNSISEKIQSLPINKFIPEPHVIEKCAMNESFCIKVDNYPRQDLFNLFRTSKYMSTSYFGTDTVNEIDDLQTRLSNSNLQQFCESKKFVRNSKIYHGPSMNNLSLNLLEDVIFPEAGMTKNNEWRYIIQDSSNDNTSFKQGIRVEKCINAGTTCKFNDLLPNGYTTTCVQKYIYKKLVAIKDAKEIYYESFKLPSCCECMYSVNPDLLTRKGGLGEELEGRRFYHNESETSKKNKEVFNKRN</sequence>
<feature type="domain" description="Spaetzle" evidence="5">
    <location>
        <begin position="231"/>
        <end position="322"/>
    </location>
</feature>
<evidence type="ECO:0000259" key="5">
    <source>
        <dbReference type="Pfam" id="PF16077"/>
    </source>
</evidence>